<comment type="caution">
    <text evidence="10">The sequence shown here is derived from an EMBL/GenBank/DDBJ whole genome shotgun (WGS) entry which is preliminary data.</text>
</comment>
<dbReference type="AlphaFoldDB" id="A0A9P5F3X1"/>
<gene>
    <name evidence="10" type="primary">KLF18</name>
    <name evidence="10" type="ORF">CGCSCA2_v001639</name>
</gene>
<dbReference type="GO" id="GO:0000981">
    <property type="term" value="F:DNA-binding transcription factor activity, RNA polymerase II-specific"/>
    <property type="evidence" value="ECO:0007669"/>
    <property type="project" value="TreeGrafter"/>
</dbReference>
<feature type="region of interest" description="Disordered" evidence="8">
    <location>
        <begin position="1"/>
        <end position="20"/>
    </location>
</feature>
<evidence type="ECO:0000256" key="4">
    <source>
        <dbReference type="ARBA" id="ARBA00022771"/>
    </source>
</evidence>
<evidence type="ECO:0000259" key="9">
    <source>
        <dbReference type="PROSITE" id="PS50157"/>
    </source>
</evidence>
<evidence type="ECO:0000256" key="7">
    <source>
        <dbReference type="PROSITE-ProRule" id="PRU00042"/>
    </source>
</evidence>
<dbReference type="OrthoDB" id="654211at2759"/>
<dbReference type="Pfam" id="PF00096">
    <property type="entry name" value="zf-C2H2"/>
    <property type="match status" value="2"/>
</dbReference>
<keyword evidence="3" id="KW-0677">Repeat</keyword>
<keyword evidence="4 7" id="KW-0863">Zinc-finger</keyword>
<dbReference type="SUPFAM" id="SSF57667">
    <property type="entry name" value="beta-beta-alpha zinc fingers"/>
    <property type="match status" value="1"/>
</dbReference>
<dbReference type="InterPro" id="IPR036236">
    <property type="entry name" value="Znf_C2H2_sf"/>
</dbReference>
<evidence type="ECO:0000256" key="3">
    <source>
        <dbReference type="ARBA" id="ARBA00022737"/>
    </source>
</evidence>
<evidence type="ECO:0000256" key="8">
    <source>
        <dbReference type="SAM" id="MobiDB-lite"/>
    </source>
</evidence>
<dbReference type="SMART" id="SM00355">
    <property type="entry name" value="ZnF_C2H2"/>
    <property type="match status" value="3"/>
</dbReference>
<dbReference type="PROSITE" id="PS00028">
    <property type="entry name" value="ZINC_FINGER_C2H2_1"/>
    <property type="match status" value="1"/>
</dbReference>
<evidence type="ECO:0000313" key="10">
    <source>
        <dbReference type="EMBL" id="KAF4865445.1"/>
    </source>
</evidence>
<comment type="subcellular location">
    <subcellularLocation>
        <location evidence="1">Nucleus</location>
    </subcellularLocation>
</comment>
<dbReference type="EMBL" id="QPMT01000003">
    <property type="protein sequence ID" value="KAF4865445.1"/>
    <property type="molecule type" value="Genomic_DNA"/>
</dbReference>
<keyword evidence="11" id="KW-1185">Reference proteome</keyword>
<keyword evidence="5" id="KW-0862">Zinc</keyword>
<sequence>MYARQAMSENNTGDVSQHDPRPYVCGVEGCGEKFEKGNQLNRHTKKHTRPYRCEICPEGAGKTPPKFFTAFTDKKDLRRHMWAHHPNEAEVLGVPGESKDCSDCGETYTRQDNYYRHKDEGRCRPR</sequence>
<evidence type="ECO:0000256" key="6">
    <source>
        <dbReference type="ARBA" id="ARBA00023242"/>
    </source>
</evidence>
<evidence type="ECO:0000313" key="11">
    <source>
        <dbReference type="Proteomes" id="UP000711996"/>
    </source>
</evidence>
<dbReference type="PANTHER" id="PTHR24394">
    <property type="entry name" value="ZINC FINGER PROTEIN"/>
    <property type="match status" value="1"/>
</dbReference>
<dbReference type="GO" id="GO:0008270">
    <property type="term" value="F:zinc ion binding"/>
    <property type="evidence" value="ECO:0007669"/>
    <property type="project" value="UniProtKB-KW"/>
</dbReference>
<dbReference type="Proteomes" id="UP000711996">
    <property type="component" value="Unassembled WGS sequence"/>
</dbReference>
<dbReference type="Gene3D" id="3.30.160.60">
    <property type="entry name" value="Classic Zinc Finger"/>
    <property type="match status" value="2"/>
</dbReference>
<feature type="domain" description="C2H2-type" evidence="9">
    <location>
        <begin position="23"/>
        <end position="52"/>
    </location>
</feature>
<accession>A0A9P5F3X1</accession>
<reference evidence="10" key="1">
    <citation type="submission" date="2019-06" db="EMBL/GenBank/DDBJ databases">
        <authorList>
            <person name="Gan P."/>
            <person name="Shirasu K."/>
        </authorList>
    </citation>
    <scope>NUCLEOTIDE SEQUENCE [LARGE SCALE GENOMIC DNA]</scope>
    <source>
        <strain evidence="10">CAD2</strain>
    </source>
</reference>
<dbReference type="InterPro" id="IPR013087">
    <property type="entry name" value="Znf_C2H2_type"/>
</dbReference>
<proteinExistence type="predicted"/>
<name>A0A9P5F3X1_COLSI</name>
<keyword evidence="2" id="KW-0479">Metal-binding</keyword>
<evidence type="ECO:0000256" key="5">
    <source>
        <dbReference type="ARBA" id="ARBA00022833"/>
    </source>
</evidence>
<dbReference type="PROSITE" id="PS50157">
    <property type="entry name" value="ZINC_FINGER_C2H2_2"/>
    <property type="match status" value="1"/>
</dbReference>
<keyword evidence="6" id="KW-0539">Nucleus</keyword>
<evidence type="ECO:0000256" key="1">
    <source>
        <dbReference type="ARBA" id="ARBA00004123"/>
    </source>
</evidence>
<evidence type="ECO:0000256" key="2">
    <source>
        <dbReference type="ARBA" id="ARBA00022723"/>
    </source>
</evidence>
<organism evidence="10 11">
    <name type="scientific">Colletotrichum siamense</name>
    <name type="common">Anthracnose fungus</name>
    <dbReference type="NCBI Taxonomy" id="690259"/>
    <lineage>
        <taxon>Eukaryota</taxon>
        <taxon>Fungi</taxon>
        <taxon>Dikarya</taxon>
        <taxon>Ascomycota</taxon>
        <taxon>Pezizomycotina</taxon>
        <taxon>Sordariomycetes</taxon>
        <taxon>Hypocreomycetidae</taxon>
        <taxon>Glomerellales</taxon>
        <taxon>Glomerellaceae</taxon>
        <taxon>Colletotrichum</taxon>
        <taxon>Colletotrichum gloeosporioides species complex</taxon>
    </lineage>
</organism>
<dbReference type="GO" id="GO:0005634">
    <property type="term" value="C:nucleus"/>
    <property type="evidence" value="ECO:0007669"/>
    <property type="project" value="UniProtKB-SubCell"/>
</dbReference>
<protein>
    <submittedName>
        <fullName evidence="10">Kruppel-like factor 18</fullName>
    </submittedName>
</protein>
<dbReference type="PANTHER" id="PTHR24394:SF44">
    <property type="entry name" value="ZINC FINGER PROTEIN 271-LIKE"/>
    <property type="match status" value="1"/>
</dbReference>